<dbReference type="HOGENOM" id="CLU_063953_1_0_1"/>
<evidence type="ECO:0000256" key="4">
    <source>
        <dbReference type="ARBA" id="ARBA00012513"/>
    </source>
</evidence>
<dbReference type="GO" id="GO:0008033">
    <property type="term" value="P:tRNA processing"/>
    <property type="evidence" value="ECO:0007669"/>
    <property type="project" value="UniProtKB-KW"/>
</dbReference>
<evidence type="ECO:0000256" key="7">
    <source>
        <dbReference type="ARBA" id="ARBA00022679"/>
    </source>
</evidence>
<dbReference type="STRING" id="1168221.R7Z4N0"/>
<dbReference type="GO" id="GO:0005524">
    <property type="term" value="F:ATP binding"/>
    <property type="evidence" value="ECO:0007669"/>
    <property type="project" value="UniProtKB-KW"/>
</dbReference>
<dbReference type="InterPro" id="IPR008266">
    <property type="entry name" value="Tyr_kinase_AS"/>
</dbReference>
<gene>
    <name evidence="18" type="ORF">W97_08311</name>
</gene>
<comment type="catalytic activity">
    <reaction evidence="14">
        <text>L-threonyl-[protein] + ATP = O-phospho-L-threonyl-[protein] + ADP + H(+)</text>
        <dbReference type="Rhea" id="RHEA:46608"/>
        <dbReference type="Rhea" id="RHEA-COMP:11060"/>
        <dbReference type="Rhea" id="RHEA-COMP:11605"/>
        <dbReference type="ChEBI" id="CHEBI:15378"/>
        <dbReference type="ChEBI" id="CHEBI:30013"/>
        <dbReference type="ChEBI" id="CHEBI:30616"/>
        <dbReference type="ChEBI" id="CHEBI:61977"/>
        <dbReference type="ChEBI" id="CHEBI:456216"/>
        <dbReference type="EC" id="2.7.11.1"/>
    </reaction>
</comment>
<feature type="region of interest" description="Disordered" evidence="16">
    <location>
        <begin position="131"/>
        <end position="157"/>
    </location>
</feature>
<dbReference type="InterPro" id="IPR011009">
    <property type="entry name" value="Kinase-like_dom_sf"/>
</dbReference>
<keyword evidence="9" id="KW-0547">Nucleotide-binding</keyword>
<feature type="compositionally biased region" description="Gly residues" evidence="16">
    <location>
        <begin position="135"/>
        <end position="150"/>
    </location>
</feature>
<evidence type="ECO:0000256" key="12">
    <source>
        <dbReference type="ARBA" id="ARBA00030980"/>
    </source>
</evidence>
<dbReference type="SUPFAM" id="SSF56112">
    <property type="entry name" value="Protein kinase-like (PK-like)"/>
    <property type="match status" value="1"/>
</dbReference>
<keyword evidence="19" id="KW-1185">Reference proteome</keyword>
<feature type="domain" description="Protein kinase" evidence="17">
    <location>
        <begin position="24"/>
        <end position="348"/>
    </location>
</feature>
<feature type="compositionally biased region" description="Pro residues" evidence="16">
    <location>
        <begin position="252"/>
        <end position="265"/>
    </location>
</feature>
<dbReference type="FunFam" id="3.30.200.20:FF:000603">
    <property type="entry name" value="EKC/KEOPS complex subunit bud32"/>
    <property type="match status" value="1"/>
</dbReference>
<sequence length="348" mass="37531">MTPGVRKKDPEYSNLMLGYPPQSSKLGGEFSKGAEALIFQTSFLTPSIPAALKFRPPKPYRHPTLDKRLMRQRTLAEARCLVKCRRGGVRCPGVLAVDWEAGVLVVEWVEGVTVRRCLDAWVHTLKRERRERAGCGDGGSDGGHEGGGLEADGAEAEQTSELWDLMRRVGRAVGRLHEIGVVHGDLTTSNLMLRPARRKAERAPNPEPGQESESSEAAAAAAAAATGTTEDATSSTPVPPTTVSTTSAEAAPSPPPPPTQPPPQEPLTSLAGDIVLIDFGLATQTIQDEDRAVDLYVLERAFGSTHPAAEPLFREVLRVYGTSYKGADVVLRRLEEVRGRGRKRSMVG</sequence>
<keyword evidence="7" id="KW-0808">Transferase</keyword>
<evidence type="ECO:0000313" key="19">
    <source>
        <dbReference type="Proteomes" id="UP000016924"/>
    </source>
</evidence>
<dbReference type="Proteomes" id="UP000016924">
    <property type="component" value="Unassembled WGS sequence"/>
</dbReference>
<dbReference type="PROSITE" id="PS50011">
    <property type="entry name" value="PROTEIN_KINASE_DOM"/>
    <property type="match status" value="1"/>
</dbReference>
<reference evidence="19" key="1">
    <citation type="submission" date="2012-06" db="EMBL/GenBank/DDBJ databases">
        <title>The genome sequence of Coniosporium apollinis CBS 100218.</title>
        <authorList>
            <consortium name="The Broad Institute Genome Sequencing Platform"/>
            <person name="Cuomo C."/>
            <person name="Gorbushina A."/>
            <person name="Noack S."/>
            <person name="Walker B."/>
            <person name="Young S.K."/>
            <person name="Zeng Q."/>
            <person name="Gargeya S."/>
            <person name="Fitzgerald M."/>
            <person name="Haas B."/>
            <person name="Abouelleil A."/>
            <person name="Alvarado L."/>
            <person name="Arachchi H.M."/>
            <person name="Berlin A.M."/>
            <person name="Chapman S.B."/>
            <person name="Goldberg J."/>
            <person name="Griggs A."/>
            <person name="Gujja S."/>
            <person name="Hansen M."/>
            <person name="Howarth C."/>
            <person name="Imamovic A."/>
            <person name="Larimer J."/>
            <person name="McCowan C."/>
            <person name="Montmayeur A."/>
            <person name="Murphy C."/>
            <person name="Neiman D."/>
            <person name="Pearson M."/>
            <person name="Priest M."/>
            <person name="Roberts A."/>
            <person name="Saif S."/>
            <person name="Shea T."/>
            <person name="Sisk P."/>
            <person name="Sykes S."/>
            <person name="Wortman J."/>
            <person name="Nusbaum C."/>
            <person name="Birren B."/>
        </authorList>
    </citation>
    <scope>NUCLEOTIDE SEQUENCE [LARGE SCALE GENOMIC DNA]</scope>
    <source>
        <strain evidence="19">CBS 100218</strain>
    </source>
</reference>
<comment type="function">
    <text evidence="1">Component of the EKC/KEOPS complex that is required for the formation of a threonylcarbamoyl group on adenosine at position 37 (t(6)A37) in tRNAs that read codons beginning with adenine. The complex is probably involved in the transfer of the threonylcarbamoyl moiety of threonylcarbamoyl-AMP (TC-AMP) to the N6 group of A37. BUD32 has ATPase activity in the context of the EKC/KEOPS complex and likely plays a supporting role to the catalytic subunit KAE1. The EKC/KEOPS complex also promotes both telomere uncapping and telomere elongation. The complex is required for efficient recruitment of transcriptional coactivators.</text>
</comment>
<evidence type="ECO:0000256" key="1">
    <source>
        <dbReference type="ARBA" id="ARBA00003747"/>
    </source>
</evidence>
<dbReference type="PROSITE" id="PS00109">
    <property type="entry name" value="PROTEIN_KINASE_TYR"/>
    <property type="match status" value="1"/>
</dbReference>
<dbReference type="PANTHER" id="PTHR12209:SF0">
    <property type="entry name" value="EKC_KEOPS COMPLEX SUBUNIT TP53RK"/>
    <property type="match status" value="1"/>
</dbReference>
<evidence type="ECO:0000256" key="13">
    <source>
        <dbReference type="ARBA" id="ARBA00033194"/>
    </source>
</evidence>
<keyword evidence="8" id="KW-0819">tRNA processing</keyword>
<dbReference type="EC" id="2.7.11.1" evidence="4"/>
<dbReference type="Gene3D" id="3.30.200.20">
    <property type="entry name" value="Phosphorylase Kinase, domain 1"/>
    <property type="match status" value="1"/>
</dbReference>
<evidence type="ECO:0000259" key="17">
    <source>
        <dbReference type="PROSITE" id="PS50011"/>
    </source>
</evidence>
<dbReference type="OrthoDB" id="3399at2759"/>
<dbReference type="Gene3D" id="1.10.510.10">
    <property type="entry name" value="Transferase(Phosphotransferase) domain 1"/>
    <property type="match status" value="1"/>
</dbReference>
<name>R7Z4N0_CONA1</name>
<comment type="similarity">
    <text evidence="2">Belongs to the protein kinase superfamily. BUD32 family.</text>
</comment>
<evidence type="ECO:0000256" key="3">
    <source>
        <dbReference type="ARBA" id="ARBA00011534"/>
    </source>
</evidence>
<protein>
    <recommendedName>
        <fullName evidence="6">EKC/KEOPS complex subunit BUD32</fullName>
        <ecNumber evidence="4">2.7.11.1</ecNumber>
    </recommendedName>
    <alternativeName>
        <fullName evidence="12 13">Atypical Serine/threonine protein kinase BUD32</fullName>
    </alternativeName>
    <alternativeName>
        <fullName evidence="5">EKC/KEOPS complex subunit bud32</fullName>
    </alternativeName>
</protein>
<evidence type="ECO:0000256" key="15">
    <source>
        <dbReference type="ARBA" id="ARBA00048679"/>
    </source>
</evidence>
<organism evidence="18 19">
    <name type="scientific">Coniosporium apollinis (strain CBS 100218)</name>
    <name type="common">Rock-inhabiting black yeast</name>
    <dbReference type="NCBI Taxonomy" id="1168221"/>
    <lineage>
        <taxon>Eukaryota</taxon>
        <taxon>Fungi</taxon>
        <taxon>Dikarya</taxon>
        <taxon>Ascomycota</taxon>
        <taxon>Pezizomycotina</taxon>
        <taxon>Dothideomycetes</taxon>
        <taxon>Dothideomycetes incertae sedis</taxon>
        <taxon>Coniosporium</taxon>
    </lineage>
</organism>
<dbReference type="GO" id="GO:0004674">
    <property type="term" value="F:protein serine/threonine kinase activity"/>
    <property type="evidence" value="ECO:0007669"/>
    <property type="project" value="UniProtKB-EC"/>
</dbReference>
<dbReference type="RefSeq" id="XP_007784442.1">
    <property type="nucleotide sequence ID" value="XM_007786252.1"/>
</dbReference>
<keyword evidence="10 18" id="KW-0418">Kinase</keyword>
<dbReference type="GO" id="GO:0005829">
    <property type="term" value="C:cytosol"/>
    <property type="evidence" value="ECO:0007669"/>
    <property type="project" value="TreeGrafter"/>
</dbReference>
<evidence type="ECO:0000256" key="9">
    <source>
        <dbReference type="ARBA" id="ARBA00022741"/>
    </source>
</evidence>
<comment type="catalytic activity">
    <reaction evidence="15">
        <text>L-seryl-[protein] + ATP = O-phospho-L-seryl-[protein] + ADP + H(+)</text>
        <dbReference type="Rhea" id="RHEA:17989"/>
        <dbReference type="Rhea" id="RHEA-COMP:9863"/>
        <dbReference type="Rhea" id="RHEA-COMP:11604"/>
        <dbReference type="ChEBI" id="CHEBI:15378"/>
        <dbReference type="ChEBI" id="CHEBI:29999"/>
        <dbReference type="ChEBI" id="CHEBI:30616"/>
        <dbReference type="ChEBI" id="CHEBI:83421"/>
        <dbReference type="ChEBI" id="CHEBI:456216"/>
        <dbReference type="EC" id="2.7.11.1"/>
    </reaction>
</comment>
<evidence type="ECO:0000256" key="6">
    <source>
        <dbReference type="ARBA" id="ARBA00019973"/>
    </source>
</evidence>
<evidence type="ECO:0000256" key="10">
    <source>
        <dbReference type="ARBA" id="ARBA00022777"/>
    </source>
</evidence>
<dbReference type="eggNOG" id="KOG3087">
    <property type="taxonomic scope" value="Eukaryota"/>
</dbReference>
<feature type="compositionally biased region" description="Low complexity" evidence="16">
    <location>
        <begin position="211"/>
        <end position="251"/>
    </location>
</feature>
<evidence type="ECO:0000256" key="11">
    <source>
        <dbReference type="ARBA" id="ARBA00022840"/>
    </source>
</evidence>
<dbReference type="OMA" id="MVDIATQ"/>
<keyword evidence="11" id="KW-0067">ATP-binding</keyword>
<evidence type="ECO:0000313" key="18">
    <source>
        <dbReference type="EMBL" id="EON69125.1"/>
    </source>
</evidence>
<evidence type="ECO:0000256" key="8">
    <source>
        <dbReference type="ARBA" id="ARBA00022694"/>
    </source>
</evidence>
<evidence type="ECO:0000256" key="16">
    <source>
        <dbReference type="SAM" id="MobiDB-lite"/>
    </source>
</evidence>
<evidence type="ECO:0000256" key="14">
    <source>
        <dbReference type="ARBA" id="ARBA00047899"/>
    </source>
</evidence>
<dbReference type="GO" id="GO:0070525">
    <property type="term" value="P:tRNA threonylcarbamoyladenosine metabolic process"/>
    <property type="evidence" value="ECO:0007669"/>
    <property type="project" value="TreeGrafter"/>
</dbReference>
<accession>R7Z4N0</accession>
<dbReference type="AlphaFoldDB" id="R7Z4N0"/>
<dbReference type="GO" id="GO:0000408">
    <property type="term" value="C:EKC/KEOPS complex"/>
    <property type="evidence" value="ECO:0007669"/>
    <property type="project" value="TreeGrafter"/>
</dbReference>
<proteinExistence type="inferred from homology"/>
<feature type="region of interest" description="Disordered" evidence="16">
    <location>
        <begin position="192"/>
        <end position="268"/>
    </location>
</feature>
<dbReference type="InterPro" id="IPR000719">
    <property type="entry name" value="Prot_kinase_dom"/>
</dbReference>
<comment type="subunit">
    <text evidence="3">Component of the EKC/KEOPS complex composed of at least BUD32, CGI121, GON7, KAE1 and PCC1; the whole complex dimerizes.</text>
</comment>
<dbReference type="GeneID" id="19905622"/>
<evidence type="ECO:0000256" key="5">
    <source>
        <dbReference type="ARBA" id="ARBA00013948"/>
    </source>
</evidence>
<dbReference type="PANTHER" id="PTHR12209">
    <property type="entry name" value="NON-SPECIFIC SERINE/THREONINE PROTEIN KINASE"/>
    <property type="match status" value="1"/>
</dbReference>
<dbReference type="EMBL" id="JH767607">
    <property type="protein sequence ID" value="EON69125.1"/>
    <property type="molecule type" value="Genomic_DNA"/>
</dbReference>
<evidence type="ECO:0000256" key="2">
    <source>
        <dbReference type="ARBA" id="ARBA00010630"/>
    </source>
</evidence>
<dbReference type="GO" id="GO:0005634">
    <property type="term" value="C:nucleus"/>
    <property type="evidence" value="ECO:0007669"/>
    <property type="project" value="TreeGrafter"/>
</dbReference>